<gene>
    <name evidence="1" type="ORF">YOLOSWAG_5</name>
</gene>
<keyword evidence="1" id="KW-0436">Ligase</keyword>
<evidence type="ECO:0000313" key="1">
    <source>
        <dbReference type="EMBL" id="AQT28492.1"/>
    </source>
</evidence>
<proteinExistence type="predicted"/>
<reference evidence="1 2" key="1">
    <citation type="submission" date="2017-01" db="EMBL/GenBank/DDBJ databases">
        <authorList>
            <person name="Mah S.A."/>
            <person name="Swanson W.J."/>
            <person name="Moy G.W."/>
            <person name="Vacquier V.D."/>
        </authorList>
    </citation>
    <scope>NUCLEOTIDE SEQUENCE [LARGE SCALE GENOMIC DNA]</scope>
</reference>
<accession>A0A1S6L2T6</accession>
<dbReference type="GO" id="GO:0016874">
    <property type="term" value="F:ligase activity"/>
    <property type="evidence" value="ECO:0007669"/>
    <property type="project" value="UniProtKB-KW"/>
</dbReference>
<dbReference type="Proteomes" id="UP000221250">
    <property type="component" value="Segment"/>
</dbReference>
<sequence>MSESKFFNPLAVKPTVKSTSAAQSVESVSSAFIIDNPNMCPKCNSATVATELMSGEPVMFCTNCRVSMAQRLE</sequence>
<protein>
    <submittedName>
        <fullName evidence="1">Putative DNA ligase</fullName>
    </submittedName>
</protein>
<keyword evidence="2" id="KW-1185">Reference proteome</keyword>
<dbReference type="EMBL" id="KY448244">
    <property type="protein sequence ID" value="AQT28492.1"/>
    <property type="molecule type" value="Genomic_DNA"/>
</dbReference>
<organism evidence="1 2">
    <name type="scientific">Erwinia phage vB_EamM_Yoloswag</name>
    <dbReference type="NCBI Taxonomy" id="1958956"/>
    <lineage>
        <taxon>Viruses</taxon>
        <taxon>Duplodnaviria</taxon>
        <taxon>Heunggongvirae</taxon>
        <taxon>Uroviricota</taxon>
        <taxon>Caudoviricetes</taxon>
        <taxon>Yoloswagvirus</taxon>
        <taxon>Yoloswagvirus yoloswag</taxon>
    </lineage>
</organism>
<name>A0A1S6L2T6_9CAUD</name>
<evidence type="ECO:0000313" key="2">
    <source>
        <dbReference type="Proteomes" id="UP000221250"/>
    </source>
</evidence>